<dbReference type="Proteomes" id="UP001148786">
    <property type="component" value="Unassembled WGS sequence"/>
</dbReference>
<dbReference type="InterPro" id="IPR041078">
    <property type="entry name" value="Plavaka"/>
</dbReference>
<reference evidence="3" key="1">
    <citation type="submission" date="2022-07" db="EMBL/GenBank/DDBJ databases">
        <title>Genome Sequence of Agrocybe chaxingu.</title>
        <authorList>
            <person name="Buettner E."/>
        </authorList>
    </citation>
    <scope>NUCLEOTIDE SEQUENCE</scope>
    <source>
        <strain evidence="3">MP-N11</strain>
    </source>
</reference>
<dbReference type="Pfam" id="PF18759">
    <property type="entry name" value="Plavaka"/>
    <property type="match status" value="1"/>
</dbReference>
<dbReference type="OrthoDB" id="3232986at2759"/>
<proteinExistence type="predicted"/>
<evidence type="ECO:0000313" key="3">
    <source>
        <dbReference type="EMBL" id="KAJ3515808.1"/>
    </source>
</evidence>
<sequence length="1109" mass="125158">MDDDRRTAHFCPLCGKKFWSQEAVKRHLSQPKSYCRLNHEDPFHFQQPPLAPLSGTMDAEVENSEHAESELNNIDSALEDMEMDLDLGGDHDLHESIFSKPQADVENFFSELYPRAAKDYGVGDMMMDIFNSDTHAEKRKYNLYYPFASKDEWQLASSLLWSTLSMAEIDSFLKLELDQLPPGATLLGTILSSDKTNISVMTGGRVAHPLLISLANISMNFWNKPSNNAFLLLALVPIPKFLHPTQKIRGILEGRLFHECLDSVIEPLKKAAQIGVLMADPIGINRWCFTPCAAYIVDTPESALIAGVAGMTSLVTLASFPQFGDPFRHPSRTASITLDTIEQLETFVDPWDLSAYERESLKVRLNGIHRPFWRDWPLSEPSTFLTIINNDTCDRIQEALQIFHSHKQAILDAEARQGKNGPIENWHIPKLEFLQSVVPNIQANGAAIQWSADMTEHAHIGVIKEPARSGNNQAYEPQICRFLDRLNKLDIFDLATAILEAGINFGKGSRDRLLDEMDDESEQSDDDEGCGNPSLNVTSTAQLVSLIDPVGGSLKKGQSETNYFYRATLLQKGAINSLLPHRTIRSAENVVFHLCRNPTFKQLAVDDVSTQFELPDLRPALADYLNRLETSDMDKSPHIQLVGGRRFSPEGCPLPFTKIEVWQKVRLQTTTYHYPHDILPPVTINARPPSKEWPHGQFDQAIFNLDAAQKWPKSGLKGHIIVDLWLIFHIVPSFQTAHLDKNIQENISGHFLAYVQRYDIIQQLKDPRDPSLRGPHPEPAVGLHLLQRAKRVSGEPIGDVVPLSQLRCLADVTPRMAEKAEQRWTKENSLHYATEFWLNKSMGFIYRWFQYRRSSRFYASERFKKTGRIYEPTGPIPTSDKISKSKATHRGCGRIGVNLQERRPEQSTGPSNLTLEFNQDKLAGSTMTPVTDSLSSEGSARVKNTALMTAKKELEHTQGELLPRFSSLSIRFPPPLSSAILVVPCSGDFSTSNDPLTSIYPNPRKAPASIQHTQHRPTISVRSLLNDPDPNEKHNQQARDYKNHKQEARDDKGNAKEDVDDRKHDQEAGDDKKREQEVGDDDKLGQDTVNDKEAKMMRNANRRLETMMN</sequence>
<gene>
    <name evidence="3" type="ORF">NLJ89_g1535</name>
</gene>
<dbReference type="Pfam" id="PF20722">
    <property type="entry name" value="DUF6830"/>
    <property type="match status" value="1"/>
</dbReference>
<evidence type="ECO:0000313" key="4">
    <source>
        <dbReference type="Proteomes" id="UP001148786"/>
    </source>
</evidence>
<dbReference type="EMBL" id="JANKHO010000080">
    <property type="protein sequence ID" value="KAJ3515808.1"/>
    <property type="molecule type" value="Genomic_DNA"/>
</dbReference>
<dbReference type="AlphaFoldDB" id="A0A9W8TF17"/>
<name>A0A9W8TF17_9AGAR</name>
<feature type="region of interest" description="Disordered" evidence="1">
    <location>
        <begin position="46"/>
        <end position="67"/>
    </location>
</feature>
<dbReference type="InterPro" id="IPR049233">
    <property type="entry name" value="DUF6830"/>
</dbReference>
<accession>A0A9W8TF17</accession>
<evidence type="ECO:0000259" key="2">
    <source>
        <dbReference type="Pfam" id="PF20722"/>
    </source>
</evidence>
<evidence type="ECO:0000256" key="1">
    <source>
        <dbReference type="SAM" id="MobiDB-lite"/>
    </source>
</evidence>
<comment type="caution">
    <text evidence="3">The sequence shown here is derived from an EMBL/GenBank/DDBJ whole genome shotgun (WGS) entry which is preliminary data.</text>
</comment>
<feature type="compositionally biased region" description="Basic and acidic residues" evidence="1">
    <location>
        <begin position="1030"/>
        <end position="1109"/>
    </location>
</feature>
<feature type="domain" description="DUF6830" evidence="2">
    <location>
        <begin position="562"/>
        <end position="722"/>
    </location>
</feature>
<feature type="compositionally biased region" description="Polar residues" evidence="1">
    <location>
        <begin position="1010"/>
        <end position="1023"/>
    </location>
</feature>
<feature type="region of interest" description="Disordered" evidence="1">
    <location>
        <begin position="994"/>
        <end position="1109"/>
    </location>
</feature>
<keyword evidence="4" id="KW-1185">Reference proteome</keyword>
<protein>
    <recommendedName>
        <fullName evidence="2">DUF6830 domain-containing protein</fullName>
    </recommendedName>
</protein>
<organism evidence="3 4">
    <name type="scientific">Agrocybe chaxingu</name>
    <dbReference type="NCBI Taxonomy" id="84603"/>
    <lineage>
        <taxon>Eukaryota</taxon>
        <taxon>Fungi</taxon>
        <taxon>Dikarya</taxon>
        <taxon>Basidiomycota</taxon>
        <taxon>Agaricomycotina</taxon>
        <taxon>Agaricomycetes</taxon>
        <taxon>Agaricomycetidae</taxon>
        <taxon>Agaricales</taxon>
        <taxon>Agaricineae</taxon>
        <taxon>Strophariaceae</taxon>
        <taxon>Agrocybe</taxon>
    </lineage>
</organism>